<dbReference type="RefSeq" id="WP_350344272.1">
    <property type="nucleotide sequence ID" value="NZ_CP158367.1"/>
</dbReference>
<dbReference type="EMBL" id="CP158367">
    <property type="protein sequence ID" value="XBX75528.1"/>
    <property type="molecule type" value="Genomic_DNA"/>
</dbReference>
<accession>A0AAU7VN95</accession>
<name>A0AAU7VN95_9FIRM</name>
<proteinExistence type="predicted"/>
<evidence type="ECO:0000313" key="1">
    <source>
        <dbReference type="EMBL" id="XBX75528.1"/>
    </source>
</evidence>
<gene>
    <name evidence="1" type="ORF">PRVXT_000664</name>
</gene>
<reference evidence="1" key="1">
    <citation type="journal article" date="2013" name="Extremophiles">
        <title>Proteinivorax tanatarense gen. nov., sp. nov., an anaerobic, haloalkaliphilic, proteolytic bacterium isolated from a decaying algal bloom, and proposal of Proteinivoraceae fam. nov.</title>
        <authorList>
            <person name="Kevbrin V."/>
            <person name="Boltyanskaya Y."/>
            <person name="Zhilina T."/>
            <person name="Kolganova T."/>
            <person name="Lavrentjeva E."/>
            <person name="Kuznetsov B."/>
        </authorList>
    </citation>
    <scope>NUCLEOTIDE SEQUENCE</scope>
    <source>
        <strain evidence="1">Z-910T</strain>
    </source>
</reference>
<sequence length="137" mass="16022">MNEHLSRYKVEKYVEQLASQPIVKSFNPSAVCKKTNLPLKVVLSYLNSLVDQNKLVLRYEIRCLSGNSVVKKTDNYMEYLGKELYCYYCDDYISVTTGNIFPIYHFNPEYRKVVNENLTSSLKKKRKLHISELTGCY</sequence>
<dbReference type="AlphaFoldDB" id="A0AAU7VN95"/>
<protein>
    <submittedName>
        <fullName evidence="1">Uncharacterized protein</fullName>
    </submittedName>
</protein>
<organism evidence="1">
    <name type="scientific">Proteinivorax tanatarense</name>
    <dbReference type="NCBI Taxonomy" id="1260629"/>
    <lineage>
        <taxon>Bacteria</taxon>
        <taxon>Bacillati</taxon>
        <taxon>Bacillota</taxon>
        <taxon>Clostridia</taxon>
        <taxon>Eubacteriales</taxon>
        <taxon>Proteinivoracaceae</taxon>
        <taxon>Proteinivorax</taxon>
    </lineage>
</organism>
<reference evidence="1" key="2">
    <citation type="submission" date="2024-06" db="EMBL/GenBank/DDBJ databases">
        <authorList>
            <person name="Petrova K.O."/>
            <person name="Toshchakov S.V."/>
            <person name="Boltjanskaja Y.V."/>
            <person name="Kevbrin V."/>
        </authorList>
    </citation>
    <scope>NUCLEOTIDE SEQUENCE</scope>
    <source>
        <strain evidence="1">Z-910T</strain>
    </source>
</reference>